<dbReference type="Pfam" id="PF01963">
    <property type="entry name" value="TraB_PrgY_gumN"/>
    <property type="match status" value="1"/>
</dbReference>
<evidence type="ECO:0000313" key="1">
    <source>
        <dbReference type="EMBL" id="KAJ4826364.1"/>
    </source>
</evidence>
<sequence length="328" mass="36999">MLGSIRRLTRLATQPYFTAAAADVALRHPSKTTTSCRSTPFSPPLQFPRITTLTSAAGDQSWEGKELPEELSKSVMVLTCDSSAEGGTCHVYVVGTNHVSQKSCRVVQAVVSYLKPQETYAYSSTLTKGANDGTMDSVFEEEGKSDWSTSQPGHSPGMQLLRWAAERFKVLPGSEFRVAFEEANKYNGKVVLGDRPAKITVRRAWVTMPLWHKIKLPFTPFFMSYEFLTKLMQYDEKIKASAFFDPEEDEEFGVLMQALWHETWEKYPTLVKTFVHEREQYMASKLLEVARTSNSVVAVVGKWHLEGIKKHWKQPVMVGVPILCLFAK</sequence>
<dbReference type="InterPro" id="IPR046345">
    <property type="entry name" value="TraB_PrgY-like"/>
</dbReference>
<evidence type="ECO:0000313" key="2">
    <source>
        <dbReference type="Proteomes" id="UP001141552"/>
    </source>
</evidence>
<dbReference type="PANTHER" id="PTHR21530">
    <property type="entry name" value="PHEROMONE SHUTDOWN PROTEIN"/>
    <property type="match status" value="1"/>
</dbReference>
<protein>
    <recommendedName>
        <fullName evidence="3">TraB domain-containing protein</fullName>
    </recommendedName>
</protein>
<reference evidence="1" key="2">
    <citation type="journal article" date="2023" name="Plants (Basel)">
        <title>Annotation of the Turnera subulata (Passifloraceae) Draft Genome Reveals the S-Locus Evolved after the Divergence of Turneroideae from Passifloroideae in a Stepwise Manner.</title>
        <authorList>
            <person name="Henning P.M."/>
            <person name="Roalson E.H."/>
            <person name="Mir W."/>
            <person name="McCubbin A.G."/>
            <person name="Shore J.S."/>
        </authorList>
    </citation>
    <scope>NUCLEOTIDE SEQUENCE</scope>
    <source>
        <strain evidence="1">F60SS</strain>
    </source>
</reference>
<name>A0A9Q0J2W4_9ROSI</name>
<evidence type="ECO:0008006" key="3">
    <source>
        <dbReference type="Google" id="ProtNLM"/>
    </source>
</evidence>
<dbReference type="PANTHER" id="PTHR21530:SF7">
    <property type="entry name" value="TRAB DOMAIN-CONTAINING PROTEIN"/>
    <property type="match status" value="1"/>
</dbReference>
<gene>
    <name evidence="1" type="ORF">Tsubulata_045906</name>
</gene>
<dbReference type="CDD" id="cd14726">
    <property type="entry name" value="TraB_PrgY-like"/>
    <property type="match status" value="1"/>
</dbReference>
<dbReference type="InterPro" id="IPR002816">
    <property type="entry name" value="TraB/PrgY/GumN_fam"/>
</dbReference>
<dbReference type="EMBL" id="JAKUCV010006683">
    <property type="protein sequence ID" value="KAJ4826364.1"/>
    <property type="molecule type" value="Genomic_DNA"/>
</dbReference>
<keyword evidence="2" id="KW-1185">Reference proteome</keyword>
<dbReference type="GO" id="GO:0005741">
    <property type="term" value="C:mitochondrial outer membrane"/>
    <property type="evidence" value="ECO:0007669"/>
    <property type="project" value="TreeGrafter"/>
</dbReference>
<comment type="caution">
    <text evidence="1">The sequence shown here is derived from an EMBL/GenBank/DDBJ whole genome shotgun (WGS) entry which is preliminary data.</text>
</comment>
<dbReference type="AlphaFoldDB" id="A0A9Q0J2W4"/>
<reference evidence="1" key="1">
    <citation type="submission" date="2022-02" db="EMBL/GenBank/DDBJ databases">
        <authorList>
            <person name="Henning P.M."/>
            <person name="McCubbin A.G."/>
            <person name="Shore J.S."/>
        </authorList>
    </citation>
    <scope>NUCLEOTIDE SEQUENCE</scope>
    <source>
        <strain evidence="1">F60SS</strain>
        <tissue evidence="1">Leaves</tissue>
    </source>
</reference>
<proteinExistence type="predicted"/>
<dbReference type="Proteomes" id="UP001141552">
    <property type="component" value="Unassembled WGS sequence"/>
</dbReference>
<organism evidence="1 2">
    <name type="scientific">Turnera subulata</name>
    <dbReference type="NCBI Taxonomy" id="218843"/>
    <lineage>
        <taxon>Eukaryota</taxon>
        <taxon>Viridiplantae</taxon>
        <taxon>Streptophyta</taxon>
        <taxon>Embryophyta</taxon>
        <taxon>Tracheophyta</taxon>
        <taxon>Spermatophyta</taxon>
        <taxon>Magnoliopsida</taxon>
        <taxon>eudicotyledons</taxon>
        <taxon>Gunneridae</taxon>
        <taxon>Pentapetalae</taxon>
        <taxon>rosids</taxon>
        <taxon>fabids</taxon>
        <taxon>Malpighiales</taxon>
        <taxon>Passifloraceae</taxon>
        <taxon>Turnera</taxon>
    </lineage>
</organism>
<accession>A0A9Q0J2W4</accession>
<dbReference type="OrthoDB" id="48306at2759"/>